<dbReference type="AlphaFoldDB" id="A0A839AH16"/>
<dbReference type="GO" id="GO:0090313">
    <property type="term" value="P:regulation of protein targeting to membrane"/>
    <property type="evidence" value="ECO:0007669"/>
    <property type="project" value="TreeGrafter"/>
</dbReference>
<protein>
    <recommendedName>
        <fullName evidence="3">AsmA family protein</fullName>
    </recommendedName>
</protein>
<dbReference type="InterPro" id="IPR052894">
    <property type="entry name" value="AsmA-related"/>
</dbReference>
<keyword evidence="2" id="KW-1185">Reference proteome</keyword>
<reference evidence="1 2" key="1">
    <citation type="submission" date="2020-07" db="EMBL/GenBank/DDBJ databases">
        <title>Stappia sp., F7233, whole genome shotgun sequencing project.</title>
        <authorList>
            <person name="Jiang S."/>
            <person name="Liu Z.W."/>
            <person name="Du Z.J."/>
        </authorList>
    </citation>
    <scope>NUCLEOTIDE SEQUENCE [LARGE SCALE GENOMIC DNA]</scope>
    <source>
        <strain evidence="1 2">F7233</strain>
    </source>
</reference>
<comment type="caution">
    <text evidence="1">The sequence shown here is derived from an EMBL/GenBank/DDBJ whole genome shotgun (WGS) entry which is preliminary data.</text>
</comment>
<dbReference type="EMBL" id="JACFXV010000061">
    <property type="protein sequence ID" value="MBA5778328.1"/>
    <property type="molecule type" value="Genomic_DNA"/>
</dbReference>
<dbReference type="GO" id="GO:0005886">
    <property type="term" value="C:plasma membrane"/>
    <property type="evidence" value="ECO:0007669"/>
    <property type="project" value="TreeGrafter"/>
</dbReference>
<dbReference type="RefSeq" id="WP_182166458.1">
    <property type="nucleotide sequence ID" value="NZ_JACFXV010000061.1"/>
</dbReference>
<organism evidence="1 2">
    <name type="scientific">Stappia albiluteola</name>
    <dbReference type="NCBI Taxonomy" id="2758565"/>
    <lineage>
        <taxon>Bacteria</taxon>
        <taxon>Pseudomonadati</taxon>
        <taxon>Pseudomonadota</taxon>
        <taxon>Alphaproteobacteria</taxon>
        <taxon>Hyphomicrobiales</taxon>
        <taxon>Stappiaceae</taxon>
        <taxon>Stappia</taxon>
    </lineage>
</organism>
<gene>
    <name evidence="1" type="ORF">H2509_14455</name>
</gene>
<dbReference type="PANTHER" id="PTHR30441">
    <property type="entry name" value="DUF748 DOMAIN-CONTAINING PROTEIN"/>
    <property type="match status" value="1"/>
</dbReference>
<evidence type="ECO:0000313" key="1">
    <source>
        <dbReference type="EMBL" id="MBA5778328.1"/>
    </source>
</evidence>
<dbReference type="Proteomes" id="UP000541109">
    <property type="component" value="Unassembled WGS sequence"/>
</dbReference>
<dbReference type="PANTHER" id="PTHR30441:SF4">
    <property type="entry name" value="PROTEIN ASMA"/>
    <property type="match status" value="1"/>
</dbReference>
<name>A0A839AH16_9HYPH</name>
<sequence length="596" mass="63295">MPGKHARTIRRAALAAVGLAAMALATGLLLPLLLSSDAAKDRVEAALSNWLGVSVTIAGDHELRFIPDARLTLNDIHLASQDGLWRLDAPRLTAHLDLFGLVLGKVSASTFELQEPRIETAYWRSSRTDVPSLSQQVQHELARLFRYRLKLNNGQLRGKGSAPGEAVTNIDLSLSANEGKNAILRAKFEYHAHPFELRLTLSDIAMLNNKAPGELAASLVSPVISAKLAGRTIEGDGRVIGTLDLSTSDLRRLSREMGADFPHRASFGAARLSGQGTFNGNGAEFDQLRIDIDGNSGEGRLAIRPFGVRPTIEGTLAFDRVDATAYLDDLKALFDRRNQASPNLTGLLDAADIDLRMSALSIELGHVTLGRTGLAFLMREDDLVVDISEAELIGGTGRGHLRLSPDALPLHSLDIELNAANIEMANLPLADATVTPNGGKASLSLRAKSTGTTLADLAGNLGGKIAGSIDNPRVSGLDLGAEVARMNAAARAGIVSNSGSARQGLKLEADFSPQEMQIEKLSWAAAGYLIDARGKLQFVDGGLALRAKARTLPSADAETEADAGAPYVPFLIRGTWRQPKLLPDLKGVSQAPAGSD</sequence>
<proteinExistence type="predicted"/>
<evidence type="ECO:0000313" key="2">
    <source>
        <dbReference type="Proteomes" id="UP000541109"/>
    </source>
</evidence>
<evidence type="ECO:0008006" key="3">
    <source>
        <dbReference type="Google" id="ProtNLM"/>
    </source>
</evidence>
<accession>A0A839AH16</accession>